<dbReference type="Proteomes" id="UP001230504">
    <property type="component" value="Unassembled WGS sequence"/>
</dbReference>
<dbReference type="GeneID" id="85436330"/>
<comment type="caution">
    <text evidence="2">The sequence shown here is derived from an EMBL/GenBank/DDBJ whole genome shotgun (WGS) entry which is preliminary data.</text>
</comment>
<evidence type="ECO:0000313" key="3">
    <source>
        <dbReference type="Proteomes" id="UP001230504"/>
    </source>
</evidence>
<dbReference type="EMBL" id="JAHLJV010000048">
    <property type="protein sequence ID" value="KAK1585064.1"/>
    <property type="molecule type" value="Genomic_DNA"/>
</dbReference>
<evidence type="ECO:0000313" key="2">
    <source>
        <dbReference type="EMBL" id="KAK1585064.1"/>
    </source>
</evidence>
<accession>A0AAD8PUS6</accession>
<gene>
    <name evidence="2" type="ORF">LY79DRAFT_277973</name>
</gene>
<name>A0AAD8PUS6_9PEZI</name>
<dbReference type="RefSeq" id="XP_060412117.1">
    <property type="nucleotide sequence ID" value="XM_060552090.1"/>
</dbReference>
<feature type="region of interest" description="Disordered" evidence="1">
    <location>
        <begin position="101"/>
        <end position="125"/>
    </location>
</feature>
<evidence type="ECO:0000256" key="1">
    <source>
        <dbReference type="SAM" id="MobiDB-lite"/>
    </source>
</evidence>
<organism evidence="2 3">
    <name type="scientific">Colletotrichum navitas</name>
    <dbReference type="NCBI Taxonomy" id="681940"/>
    <lineage>
        <taxon>Eukaryota</taxon>
        <taxon>Fungi</taxon>
        <taxon>Dikarya</taxon>
        <taxon>Ascomycota</taxon>
        <taxon>Pezizomycotina</taxon>
        <taxon>Sordariomycetes</taxon>
        <taxon>Hypocreomycetidae</taxon>
        <taxon>Glomerellales</taxon>
        <taxon>Glomerellaceae</taxon>
        <taxon>Colletotrichum</taxon>
        <taxon>Colletotrichum graminicola species complex</taxon>
    </lineage>
</organism>
<protein>
    <submittedName>
        <fullName evidence="2">Uncharacterized protein</fullName>
    </submittedName>
</protein>
<keyword evidence="3" id="KW-1185">Reference proteome</keyword>
<proteinExistence type="predicted"/>
<reference evidence="2" key="1">
    <citation type="submission" date="2021-06" db="EMBL/GenBank/DDBJ databases">
        <title>Comparative genomics, transcriptomics and evolutionary studies reveal genomic signatures of adaptation to plant cell wall in hemibiotrophic fungi.</title>
        <authorList>
            <consortium name="DOE Joint Genome Institute"/>
            <person name="Baroncelli R."/>
            <person name="Diaz J.F."/>
            <person name="Benocci T."/>
            <person name="Peng M."/>
            <person name="Battaglia E."/>
            <person name="Haridas S."/>
            <person name="Andreopoulos W."/>
            <person name="Labutti K."/>
            <person name="Pangilinan J."/>
            <person name="Floch G.L."/>
            <person name="Makela M.R."/>
            <person name="Henrissat B."/>
            <person name="Grigoriev I.V."/>
            <person name="Crouch J.A."/>
            <person name="De Vries R.P."/>
            <person name="Sukno S.A."/>
            <person name="Thon M.R."/>
        </authorList>
    </citation>
    <scope>NUCLEOTIDE SEQUENCE</scope>
    <source>
        <strain evidence="2">CBS 125086</strain>
    </source>
</reference>
<sequence length="158" mass="17425">MYASTGHRHPRLCDCLSLLLLTRGGPPRLAPLIGTTLSFWDDGNICSIATRRWRRGIVRWRRSCPYRKPYPILIVPAIYQAPPSPPPPPEVVDVMQQRAAVASTTTTTTTGTKRRPDHNRLGSSVLCPTSIPHLSSLEAKALGKNPRLGSDWRPKGAV</sequence>
<dbReference type="AlphaFoldDB" id="A0AAD8PUS6"/>